<organism evidence="3">
    <name type="scientific">Rhodanobacter sp. FW102-FHT14D07</name>
    <dbReference type="NCBI Taxonomy" id="3351462"/>
    <lineage>
        <taxon>Bacteria</taxon>
        <taxon>Pseudomonadati</taxon>
        <taxon>Pseudomonadota</taxon>
        <taxon>Gammaproteobacteria</taxon>
        <taxon>Lysobacterales</taxon>
        <taxon>Rhodanobacteraceae</taxon>
        <taxon>Rhodanobacter</taxon>
    </lineage>
</organism>
<feature type="domain" description="Amidohydrolase-related" evidence="2">
    <location>
        <begin position="296"/>
        <end position="412"/>
    </location>
</feature>
<dbReference type="Gene3D" id="3.20.20.140">
    <property type="entry name" value="Metal-dependent hydrolases"/>
    <property type="match status" value="1"/>
</dbReference>
<dbReference type="Gene3D" id="2.30.40.10">
    <property type="entry name" value="Urease, subunit C, domain 1"/>
    <property type="match status" value="1"/>
</dbReference>
<dbReference type="PANTHER" id="PTHR43135:SF3">
    <property type="entry name" value="ALPHA-D-RIBOSE 1-METHYLPHOSPHONATE 5-TRIPHOSPHATE DIPHOSPHATASE"/>
    <property type="match status" value="1"/>
</dbReference>
<keyword evidence="1" id="KW-0732">Signal</keyword>
<dbReference type="PANTHER" id="PTHR43135">
    <property type="entry name" value="ALPHA-D-RIBOSE 1-METHYLPHOSPHONATE 5-TRIPHOSPHATE DIPHOSPHATASE"/>
    <property type="match status" value="1"/>
</dbReference>
<dbReference type="Pfam" id="PF01979">
    <property type="entry name" value="Amidohydro_1"/>
    <property type="match status" value="1"/>
</dbReference>
<dbReference type="InterPro" id="IPR032466">
    <property type="entry name" value="Metal_Hydrolase"/>
</dbReference>
<dbReference type="EMBL" id="CP170721">
    <property type="protein sequence ID" value="XIA19741.1"/>
    <property type="molecule type" value="Genomic_DNA"/>
</dbReference>
<dbReference type="RefSeq" id="WP_395118702.1">
    <property type="nucleotide sequence ID" value="NZ_CP170721.1"/>
</dbReference>
<proteinExistence type="predicted"/>
<dbReference type="InterPro" id="IPR011059">
    <property type="entry name" value="Metal-dep_hydrolase_composite"/>
</dbReference>
<feature type="signal peptide" evidence="1">
    <location>
        <begin position="1"/>
        <end position="20"/>
    </location>
</feature>
<evidence type="ECO:0000313" key="3">
    <source>
        <dbReference type="EMBL" id="XIA19741.1"/>
    </source>
</evidence>
<dbReference type="InterPro" id="IPR051781">
    <property type="entry name" value="Metallo-dep_Hydrolase"/>
</dbReference>
<dbReference type="InterPro" id="IPR006680">
    <property type="entry name" value="Amidohydro-rel"/>
</dbReference>
<reference evidence="3" key="1">
    <citation type="submission" date="2024-10" db="EMBL/GenBank/DDBJ databases">
        <authorList>
            <person name="Lesea H.P."/>
            <person name="Kuehl J.V."/>
            <person name="Chandonia J.-M."/>
        </authorList>
    </citation>
    <scope>NUCLEOTIDE SEQUENCE</scope>
    <source>
        <strain evidence="3">FW102-FHT14D07</strain>
    </source>
</reference>
<evidence type="ECO:0000256" key="1">
    <source>
        <dbReference type="SAM" id="SignalP"/>
    </source>
</evidence>
<gene>
    <name evidence="3" type="ORF">ACFYG5_06300</name>
</gene>
<feature type="chain" id="PRO_5044503413" evidence="1">
    <location>
        <begin position="21"/>
        <end position="455"/>
    </location>
</feature>
<dbReference type="SUPFAM" id="SSF51338">
    <property type="entry name" value="Composite domain of metallo-dependent hydrolases"/>
    <property type="match status" value="1"/>
</dbReference>
<dbReference type="GO" id="GO:0016810">
    <property type="term" value="F:hydrolase activity, acting on carbon-nitrogen (but not peptide) bonds"/>
    <property type="evidence" value="ECO:0007669"/>
    <property type="project" value="InterPro"/>
</dbReference>
<dbReference type="SUPFAM" id="SSF51556">
    <property type="entry name" value="Metallo-dependent hydrolases"/>
    <property type="match status" value="1"/>
</dbReference>
<protein>
    <submittedName>
        <fullName evidence="3">Amidohydrolase family protein</fullName>
    </submittedName>
</protein>
<name>A0AB74USN7_9GAMM</name>
<dbReference type="AlphaFoldDB" id="A0AB74USN7"/>
<evidence type="ECO:0000259" key="2">
    <source>
        <dbReference type="Pfam" id="PF01979"/>
    </source>
</evidence>
<accession>A0AB74USN7</accession>
<sequence length="455" mass="47590">MKYLAMILAMLCVACSPADRSDRHADTAAASSAAPANGNAAGDGKTYAITGGTVYTLGAAGKIEHGTVLVKNGRIAAVGANVEIPADAERIDATGKIVTPGIFDPQSQFGIVEVGAVKETRDASAGDSRFSAAFDVADAINPRSMLIPVNRIAGVTRAMVSPTNGDKHIIAGRGAIIDLGSTEGFIHRDAAAMFAALGETGAAQAGGSRAAAMLALREALQDAKDYADNTSAYASNQRRTYALTRLDLEALGPVLAGKEPLVLHVERASDIEAALRLAGDFKLKLIVSGGAEAWMVADELAAAHVPVLLNPLEDLPAHFETLGSTLENAARLQKAGVMIAFATGDTHNARNVTQAAGNAVANGLPWLDALKALMLNPARIYGMDQDVGTLEQGKLADVVIWSGDPLELSSFADQVFIAGRKIPMVSRQTMLRDRYMQAMREKHALPPGYIMPTAP</sequence>